<gene>
    <name evidence="3" type="ORF">RGR602_CH01080</name>
</gene>
<dbReference type="Proteomes" id="UP000031368">
    <property type="component" value="Chromosome"/>
</dbReference>
<dbReference type="KEGG" id="rga:RGR602_CH01080"/>
<feature type="domain" description="GST N-terminal" evidence="1">
    <location>
        <begin position="1"/>
        <end position="91"/>
    </location>
</feature>
<dbReference type="RefSeq" id="WP_039844256.1">
    <property type="nucleotide sequence ID" value="NZ_CP006877.1"/>
</dbReference>
<dbReference type="GO" id="GO:0016740">
    <property type="term" value="F:transferase activity"/>
    <property type="evidence" value="ECO:0007669"/>
    <property type="project" value="UniProtKB-KW"/>
</dbReference>
<evidence type="ECO:0000259" key="1">
    <source>
        <dbReference type="PROSITE" id="PS50404"/>
    </source>
</evidence>
<dbReference type="PROSITE" id="PS50405">
    <property type="entry name" value="GST_CTER"/>
    <property type="match status" value="1"/>
</dbReference>
<dbReference type="PANTHER" id="PTHR44051:SF8">
    <property type="entry name" value="GLUTATHIONE S-TRANSFERASE GSTA"/>
    <property type="match status" value="1"/>
</dbReference>
<protein>
    <submittedName>
        <fullName evidence="3">Glutathione S-transferase protein</fullName>
    </submittedName>
</protein>
<dbReference type="InterPro" id="IPR036282">
    <property type="entry name" value="Glutathione-S-Trfase_C_sf"/>
</dbReference>
<dbReference type="PROSITE" id="PS50404">
    <property type="entry name" value="GST_NTER"/>
    <property type="match status" value="1"/>
</dbReference>
<dbReference type="HOGENOM" id="CLU_011226_6_4_5"/>
<dbReference type="InterPro" id="IPR010987">
    <property type="entry name" value="Glutathione-S-Trfase_C-like"/>
</dbReference>
<evidence type="ECO:0000313" key="3">
    <source>
        <dbReference type="EMBL" id="AJD40438.1"/>
    </source>
</evidence>
<dbReference type="AlphaFoldDB" id="A0A0B4X1N4"/>
<dbReference type="Pfam" id="PF00043">
    <property type="entry name" value="GST_C"/>
    <property type="match status" value="1"/>
</dbReference>
<dbReference type="InterPro" id="IPR004045">
    <property type="entry name" value="Glutathione_S-Trfase_N"/>
</dbReference>
<organism evidence="3 4">
    <name type="scientific">Rhizobium gallicum bv. gallicum R602sp</name>
    <dbReference type="NCBI Taxonomy" id="1041138"/>
    <lineage>
        <taxon>Bacteria</taxon>
        <taxon>Pseudomonadati</taxon>
        <taxon>Pseudomonadota</taxon>
        <taxon>Alphaproteobacteria</taxon>
        <taxon>Hyphomicrobiales</taxon>
        <taxon>Rhizobiaceae</taxon>
        <taxon>Rhizobium/Agrobacterium group</taxon>
        <taxon>Rhizobium</taxon>
    </lineage>
</organism>
<dbReference type="InterPro" id="IPR004046">
    <property type="entry name" value="GST_C"/>
</dbReference>
<feature type="domain" description="GST C-terminal" evidence="2">
    <location>
        <begin position="95"/>
        <end position="219"/>
    </location>
</feature>
<dbReference type="InterPro" id="IPR036249">
    <property type="entry name" value="Thioredoxin-like_sf"/>
</dbReference>
<dbReference type="CDD" id="cd03046">
    <property type="entry name" value="GST_N_GTT1_like"/>
    <property type="match status" value="1"/>
</dbReference>
<dbReference type="InterPro" id="IPR040079">
    <property type="entry name" value="Glutathione_S-Trfase"/>
</dbReference>
<dbReference type="SFLD" id="SFLDS00019">
    <property type="entry name" value="Glutathione_Transferase_(cytos"/>
    <property type="match status" value="1"/>
</dbReference>
<dbReference type="CDD" id="cd03207">
    <property type="entry name" value="GST_C_8"/>
    <property type="match status" value="1"/>
</dbReference>
<accession>A0A0B4X1N4</accession>
<dbReference type="SUPFAM" id="SSF52833">
    <property type="entry name" value="Thioredoxin-like"/>
    <property type="match status" value="1"/>
</dbReference>
<dbReference type="SFLD" id="SFLDG00358">
    <property type="entry name" value="Main_(cytGST)"/>
    <property type="match status" value="1"/>
</dbReference>
<dbReference type="Gene3D" id="3.40.30.10">
    <property type="entry name" value="Glutaredoxin"/>
    <property type="match status" value="1"/>
</dbReference>
<dbReference type="Gene3D" id="1.20.1050.10">
    <property type="match status" value="1"/>
</dbReference>
<proteinExistence type="predicted"/>
<evidence type="ECO:0000313" key="4">
    <source>
        <dbReference type="Proteomes" id="UP000031368"/>
    </source>
</evidence>
<dbReference type="SUPFAM" id="SSF47616">
    <property type="entry name" value="GST C-terminal domain-like"/>
    <property type="match status" value="1"/>
</dbReference>
<keyword evidence="3" id="KW-0808">Transferase</keyword>
<keyword evidence="4" id="KW-1185">Reference proteome</keyword>
<evidence type="ECO:0000259" key="2">
    <source>
        <dbReference type="PROSITE" id="PS50405"/>
    </source>
</evidence>
<dbReference type="Pfam" id="PF13417">
    <property type="entry name" value="GST_N_3"/>
    <property type="match status" value="1"/>
</dbReference>
<reference evidence="3 4" key="1">
    <citation type="submission" date="2013-11" db="EMBL/GenBank/DDBJ databases">
        <title>Complete genome sequence of Rhizobium gallicum bv. gallicum R602.</title>
        <authorList>
            <person name="Bustos P."/>
            <person name="Santamaria R.I."/>
            <person name="Lozano L."/>
            <person name="Acosta J.L."/>
            <person name="Ormeno-Orrillo E."/>
            <person name="Rogel M.A."/>
            <person name="Romero D."/>
            <person name="Cevallos M.A."/>
            <person name="Martinez-Romero E."/>
            <person name="Gonzalez V."/>
        </authorList>
    </citation>
    <scope>NUCLEOTIDE SEQUENCE [LARGE SCALE GENOMIC DNA]</scope>
    <source>
        <strain evidence="3 4">R602</strain>
    </source>
</reference>
<name>A0A0B4X1N4_9HYPH</name>
<dbReference type="PANTHER" id="PTHR44051">
    <property type="entry name" value="GLUTATHIONE S-TRANSFERASE-RELATED"/>
    <property type="match status" value="1"/>
</dbReference>
<sequence length="219" mass="24518">MLTIYGVYRSRAARVYWTAEELGIAFTSVPVIQAKRLANPLAPDAPINTLSPEFVAINPMAQIPSIQDGELVMHESLAINLYLVRKHGGPISGKTVEEDGLLTMWTFWALAELEPHTVRIVVTYDNEHENTDAGKATIDVACRSMKRPLAVLEKHLANKEWILGDRFTVADLNIAEVLRYGQTQQALFDAHPKVNAWLKRCQSRPAYLAMQAIRSKEPV</sequence>
<dbReference type="EMBL" id="CP006877">
    <property type="protein sequence ID" value="AJD40438.1"/>
    <property type="molecule type" value="Genomic_DNA"/>
</dbReference>